<name>A0A5B0NK98_PUCGR</name>
<organism evidence="1 2">
    <name type="scientific">Puccinia graminis f. sp. tritici</name>
    <dbReference type="NCBI Taxonomy" id="56615"/>
    <lineage>
        <taxon>Eukaryota</taxon>
        <taxon>Fungi</taxon>
        <taxon>Dikarya</taxon>
        <taxon>Basidiomycota</taxon>
        <taxon>Pucciniomycotina</taxon>
        <taxon>Pucciniomycetes</taxon>
        <taxon>Pucciniales</taxon>
        <taxon>Pucciniaceae</taxon>
        <taxon>Puccinia</taxon>
    </lineage>
</organism>
<proteinExistence type="predicted"/>
<evidence type="ECO:0000313" key="2">
    <source>
        <dbReference type="Proteomes" id="UP000324748"/>
    </source>
</evidence>
<dbReference type="EMBL" id="VSWC01000093">
    <property type="protein sequence ID" value="KAA1089637.1"/>
    <property type="molecule type" value="Genomic_DNA"/>
</dbReference>
<keyword evidence="2" id="KW-1185">Reference proteome</keyword>
<comment type="caution">
    <text evidence="1">The sequence shown here is derived from an EMBL/GenBank/DDBJ whole genome shotgun (WGS) entry which is preliminary data.</text>
</comment>
<reference evidence="1 2" key="1">
    <citation type="submission" date="2019-05" db="EMBL/GenBank/DDBJ databases">
        <title>Emergence of the Ug99 lineage of the wheat stem rust pathogen through somatic hybridization.</title>
        <authorList>
            <person name="Li F."/>
            <person name="Upadhyaya N.M."/>
            <person name="Sperschneider J."/>
            <person name="Matny O."/>
            <person name="Nguyen-Phuc H."/>
            <person name="Mago R."/>
            <person name="Raley C."/>
            <person name="Miller M.E."/>
            <person name="Silverstein K.A.T."/>
            <person name="Henningsen E."/>
            <person name="Hirsch C.D."/>
            <person name="Visser B."/>
            <person name="Pretorius Z.A."/>
            <person name="Steffenson B.J."/>
            <person name="Schwessinger B."/>
            <person name="Dodds P.N."/>
            <person name="Figueroa M."/>
        </authorList>
    </citation>
    <scope>NUCLEOTIDE SEQUENCE [LARGE SCALE GENOMIC DNA]</scope>
    <source>
        <strain evidence="1">21-0</strain>
    </source>
</reference>
<dbReference type="PANTHER" id="PTHR31912:SF34">
    <property type="entry name" value="NOTOCHORD-RELATED PROTEIN"/>
    <property type="match status" value="1"/>
</dbReference>
<accession>A0A5B0NK98</accession>
<dbReference type="OrthoDB" id="2506088at2759"/>
<dbReference type="AlphaFoldDB" id="A0A5B0NK98"/>
<sequence length="325" mass="37642">MSARWSNKPKLHMLLHLPQSIRRFGPASLFATEKFESYNSILRTASIHSNRLAPSRDLAISFSNYQMMRLLSSDVYMYDPDRNEYFQARSRVTEIFANNVIVQKQLGYNLSSIHPTCTYPCLKDPKVQPTDKEEIPHLLKEYHPNRRIRQVSKVQINSKETIKKGTFYLEAGTETYADRICCVESLWEVHPGAYYVRRVGCAIYGIDPVTRMAILNKIGTPIVVSVQHIKACVNVQHNCYEGQCQHVEGPMTVNPRHEGSSIFHHIQHTNHNSYLLNAFSHHAPEYHRQYSGLRPSVISHQQMMQALHQGLQRWQYEKFDDDLSD</sequence>
<dbReference type="PANTHER" id="PTHR31912">
    <property type="entry name" value="IP13529P"/>
    <property type="match status" value="1"/>
</dbReference>
<gene>
    <name evidence="1" type="ORF">PGT21_025673</name>
</gene>
<dbReference type="Proteomes" id="UP000324748">
    <property type="component" value="Unassembled WGS sequence"/>
</dbReference>
<protein>
    <submittedName>
        <fullName evidence="1">Uncharacterized protein</fullName>
    </submittedName>
</protein>
<evidence type="ECO:0000313" key="1">
    <source>
        <dbReference type="EMBL" id="KAA1089637.1"/>
    </source>
</evidence>